<gene>
    <name evidence="1" type="ORF">FM121_13540</name>
</gene>
<dbReference type="AlphaFoldDB" id="A0A1X6WU15"/>
<keyword evidence="2" id="KW-1185">Reference proteome</keyword>
<sequence length="44" mass="5174">MKDLKALKVYDDMLLLEKIKGFRTHINNENTIRNANLIIKKLGF</sequence>
<organism evidence="1 2">
    <name type="scientific">Vagococcus fluvialis bH819</name>
    <dbReference type="NCBI Taxonomy" id="1255619"/>
    <lineage>
        <taxon>Bacteria</taxon>
        <taxon>Bacillati</taxon>
        <taxon>Bacillota</taxon>
        <taxon>Bacilli</taxon>
        <taxon>Lactobacillales</taxon>
        <taxon>Enterococcaceae</taxon>
        <taxon>Vagococcus</taxon>
    </lineage>
</organism>
<dbReference type="EMBL" id="FWFD01000019">
    <property type="protein sequence ID" value="SLM87116.1"/>
    <property type="molecule type" value="Genomic_DNA"/>
</dbReference>
<name>A0A1X6WU15_9ENTE</name>
<dbReference type="RefSeq" id="WP_256958480.1">
    <property type="nucleotide sequence ID" value="NZ_FWFD01000019.1"/>
</dbReference>
<reference evidence="2" key="1">
    <citation type="submission" date="2017-02" db="EMBL/GenBank/DDBJ databases">
        <authorList>
            <person name="Dridi B."/>
        </authorList>
    </citation>
    <scope>NUCLEOTIDE SEQUENCE [LARGE SCALE GENOMIC DNA]</scope>
    <source>
        <strain evidence="2">bH819</strain>
    </source>
</reference>
<dbReference type="Proteomes" id="UP000195918">
    <property type="component" value="Unassembled WGS sequence"/>
</dbReference>
<evidence type="ECO:0000313" key="1">
    <source>
        <dbReference type="EMBL" id="SLM87116.1"/>
    </source>
</evidence>
<protein>
    <submittedName>
        <fullName evidence="1">Uncharacterized protein</fullName>
    </submittedName>
</protein>
<proteinExistence type="predicted"/>
<evidence type="ECO:0000313" key="2">
    <source>
        <dbReference type="Proteomes" id="UP000195918"/>
    </source>
</evidence>
<accession>A0A1X6WU15</accession>